<evidence type="ECO:0000313" key="2">
    <source>
        <dbReference type="EMBL" id="CAE8588366.1"/>
    </source>
</evidence>
<name>A0A813DKG5_POLGL</name>
<keyword evidence="3" id="KW-1185">Reference proteome</keyword>
<dbReference type="AlphaFoldDB" id="A0A813DKG5"/>
<protein>
    <submittedName>
        <fullName evidence="2">Uncharacterized protein</fullName>
    </submittedName>
</protein>
<comment type="caution">
    <text evidence="2">The sequence shown here is derived from an EMBL/GenBank/DDBJ whole genome shotgun (WGS) entry which is preliminary data.</text>
</comment>
<accession>A0A813DKG5</accession>
<evidence type="ECO:0000313" key="3">
    <source>
        <dbReference type="Proteomes" id="UP000654075"/>
    </source>
</evidence>
<keyword evidence="1" id="KW-0812">Transmembrane</keyword>
<feature type="transmembrane region" description="Helical" evidence="1">
    <location>
        <begin position="26"/>
        <end position="47"/>
    </location>
</feature>
<evidence type="ECO:0000256" key="1">
    <source>
        <dbReference type="SAM" id="Phobius"/>
    </source>
</evidence>
<sequence>KTQSQHQMASMPVDNYPVEELPSHDFHNMFVMVMLAIIMAWSVKVAYQIMTALDLNARLLHSQPLQLEGMSIYARDFQVIIRQHFNQILRIRRTVPPKLVTRHEISAHLLPESITCVSAEPGCPAGFGVEFTVDALAPCCVRLYWGVSVQ</sequence>
<proteinExistence type="predicted"/>
<feature type="non-terminal residue" evidence="2">
    <location>
        <position position="1"/>
    </location>
</feature>
<dbReference type="EMBL" id="CAJNNV010003097">
    <property type="protein sequence ID" value="CAE8588366.1"/>
    <property type="molecule type" value="Genomic_DNA"/>
</dbReference>
<dbReference type="Proteomes" id="UP000654075">
    <property type="component" value="Unassembled WGS sequence"/>
</dbReference>
<feature type="non-terminal residue" evidence="2">
    <location>
        <position position="150"/>
    </location>
</feature>
<keyword evidence="1" id="KW-0472">Membrane</keyword>
<dbReference type="OrthoDB" id="1711136at2759"/>
<keyword evidence="1" id="KW-1133">Transmembrane helix</keyword>
<organism evidence="2 3">
    <name type="scientific">Polarella glacialis</name>
    <name type="common">Dinoflagellate</name>
    <dbReference type="NCBI Taxonomy" id="89957"/>
    <lineage>
        <taxon>Eukaryota</taxon>
        <taxon>Sar</taxon>
        <taxon>Alveolata</taxon>
        <taxon>Dinophyceae</taxon>
        <taxon>Suessiales</taxon>
        <taxon>Suessiaceae</taxon>
        <taxon>Polarella</taxon>
    </lineage>
</organism>
<gene>
    <name evidence="2" type="ORF">PGLA1383_LOCUS7167</name>
</gene>
<reference evidence="2" key="1">
    <citation type="submission" date="2021-02" db="EMBL/GenBank/DDBJ databases">
        <authorList>
            <person name="Dougan E. K."/>
            <person name="Rhodes N."/>
            <person name="Thang M."/>
            <person name="Chan C."/>
        </authorList>
    </citation>
    <scope>NUCLEOTIDE SEQUENCE</scope>
</reference>